<dbReference type="EMBL" id="REGN01006722">
    <property type="protein sequence ID" value="RNA08495.1"/>
    <property type="molecule type" value="Genomic_DNA"/>
</dbReference>
<reference evidence="1 2" key="1">
    <citation type="journal article" date="2018" name="Sci. Rep.">
        <title>Genomic signatures of local adaptation to the degree of environmental predictability in rotifers.</title>
        <authorList>
            <person name="Franch-Gras L."/>
            <person name="Hahn C."/>
            <person name="Garcia-Roger E.M."/>
            <person name="Carmona M.J."/>
            <person name="Serra M."/>
            <person name="Gomez A."/>
        </authorList>
    </citation>
    <scope>NUCLEOTIDE SEQUENCE [LARGE SCALE GENOMIC DNA]</scope>
    <source>
        <strain evidence="1">HYR1</strain>
    </source>
</reference>
<accession>A0A3M7QC19</accession>
<gene>
    <name evidence="1" type="ORF">BpHYR1_007157</name>
</gene>
<keyword evidence="2" id="KW-1185">Reference proteome</keyword>
<comment type="caution">
    <text evidence="1">The sequence shown here is derived from an EMBL/GenBank/DDBJ whole genome shotgun (WGS) entry which is preliminary data.</text>
</comment>
<name>A0A3M7QC19_BRAPC</name>
<evidence type="ECO:0000313" key="1">
    <source>
        <dbReference type="EMBL" id="RNA08495.1"/>
    </source>
</evidence>
<evidence type="ECO:0000313" key="2">
    <source>
        <dbReference type="Proteomes" id="UP000276133"/>
    </source>
</evidence>
<protein>
    <submittedName>
        <fullName evidence="1">Uncharacterized protein</fullName>
    </submittedName>
</protein>
<dbReference type="AlphaFoldDB" id="A0A3M7QC19"/>
<proteinExistence type="predicted"/>
<organism evidence="1 2">
    <name type="scientific">Brachionus plicatilis</name>
    <name type="common">Marine rotifer</name>
    <name type="synonym">Brachionus muelleri</name>
    <dbReference type="NCBI Taxonomy" id="10195"/>
    <lineage>
        <taxon>Eukaryota</taxon>
        <taxon>Metazoa</taxon>
        <taxon>Spiralia</taxon>
        <taxon>Gnathifera</taxon>
        <taxon>Rotifera</taxon>
        <taxon>Eurotatoria</taxon>
        <taxon>Monogononta</taxon>
        <taxon>Pseudotrocha</taxon>
        <taxon>Ploima</taxon>
        <taxon>Brachionidae</taxon>
        <taxon>Brachionus</taxon>
    </lineage>
</organism>
<sequence>MIKVKYKLKTFFRNFTQLFKYKTLKQSCLIRIHFKFVILLNILPIIRKKVVMNGVWKKKIILNKEVLINYALFKNFTHFPHYKNCLILQKNKSYFLLV</sequence>
<dbReference type="Proteomes" id="UP000276133">
    <property type="component" value="Unassembled WGS sequence"/>
</dbReference>